<dbReference type="AlphaFoldDB" id="A0A2M9G1I6"/>
<dbReference type="Pfam" id="PF02687">
    <property type="entry name" value="FtsX"/>
    <property type="match status" value="1"/>
</dbReference>
<keyword evidence="3" id="KW-0813">Transport</keyword>
<evidence type="ECO:0000256" key="8">
    <source>
        <dbReference type="SAM" id="Phobius"/>
    </source>
</evidence>
<dbReference type="GO" id="GO:0044874">
    <property type="term" value="P:lipoprotein localization to outer membrane"/>
    <property type="evidence" value="ECO:0007669"/>
    <property type="project" value="TreeGrafter"/>
</dbReference>
<feature type="domain" description="ABC3 transporter permease C-terminal" evidence="9">
    <location>
        <begin position="276"/>
        <end position="409"/>
    </location>
</feature>
<evidence type="ECO:0000313" key="12">
    <source>
        <dbReference type="Proteomes" id="UP000229498"/>
    </source>
</evidence>
<organism evidence="11 12">
    <name type="scientific">Minwuia thermotolerans</name>
    <dbReference type="NCBI Taxonomy" id="2056226"/>
    <lineage>
        <taxon>Bacteria</taxon>
        <taxon>Pseudomonadati</taxon>
        <taxon>Pseudomonadota</taxon>
        <taxon>Alphaproteobacteria</taxon>
        <taxon>Minwuiales</taxon>
        <taxon>Minwuiaceae</taxon>
        <taxon>Minwuia</taxon>
    </lineage>
</organism>
<dbReference type="InterPro" id="IPR003838">
    <property type="entry name" value="ABC3_permease_C"/>
</dbReference>
<dbReference type="EMBL" id="PHIG01000032">
    <property type="protein sequence ID" value="PJK29580.1"/>
    <property type="molecule type" value="Genomic_DNA"/>
</dbReference>
<name>A0A2M9G1I6_9PROT</name>
<keyword evidence="12" id="KW-1185">Reference proteome</keyword>
<evidence type="ECO:0000256" key="4">
    <source>
        <dbReference type="ARBA" id="ARBA00022475"/>
    </source>
</evidence>
<evidence type="ECO:0000313" key="11">
    <source>
        <dbReference type="EMBL" id="PJK29580.1"/>
    </source>
</evidence>
<dbReference type="PANTHER" id="PTHR30489:SF0">
    <property type="entry name" value="LIPOPROTEIN-RELEASING SYSTEM TRANSMEMBRANE PROTEIN LOLE"/>
    <property type="match status" value="1"/>
</dbReference>
<evidence type="ECO:0000256" key="7">
    <source>
        <dbReference type="ARBA" id="ARBA00023136"/>
    </source>
</evidence>
<evidence type="ECO:0000259" key="10">
    <source>
        <dbReference type="Pfam" id="PF12704"/>
    </source>
</evidence>
<dbReference type="InterPro" id="IPR025857">
    <property type="entry name" value="MacB_PCD"/>
</dbReference>
<dbReference type="InterPro" id="IPR051447">
    <property type="entry name" value="Lipoprotein-release_system"/>
</dbReference>
<evidence type="ECO:0000256" key="3">
    <source>
        <dbReference type="ARBA" id="ARBA00022448"/>
    </source>
</evidence>
<comment type="similarity">
    <text evidence="2">Belongs to the ABC-4 integral membrane protein family. LolC/E subfamily.</text>
</comment>
<protein>
    <submittedName>
        <fullName evidence="11">Lipoprotein-releasing system transmembrane subunit LolC</fullName>
    </submittedName>
</protein>
<dbReference type="Proteomes" id="UP000229498">
    <property type="component" value="Unassembled WGS sequence"/>
</dbReference>
<dbReference type="OrthoDB" id="9808461at2"/>
<comment type="subcellular location">
    <subcellularLocation>
        <location evidence="1">Cell membrane</location>
        <topology evidence="1">Multi-pass membrane protein</topology>
    </subcellularLocation>
</comment>
<comment type="caution">
    <text evidence="11">The sequence shown here is derived from an EMBL/GenBank/DDBJ whole genome shotgun (WGS) entry which is preliminary data.</text>
</comment>
<feature type="domain" description="MacB-like periplasmic core" evidence="10">
    <location>
        <begin position="30"/>
        <end position="241"/>
    </location>
</feature>
<feature type="transmembrane region" description="Helical" evidence="8">
    <location>
        <begin position="317"/>
        <end position="345"/>
    </location>
</feature>
<evidence type="ECO:0000256" key="5">
    <source>
        <dbReference type="ARBA" id="ARBA00022692"/>
    </source>
</evidence>
<feature type="transmembrane region" description="Helical" evidence="8">
    <location>
        <begin position="273"/>
        <end position="297"/>
    </location>
</feature>
<keyword evidence="7 8" id="KW-0472">Membrane</keyword>
<evidence type="ECO:0000256" key="2">
    <source>
        <dbReference type="ARBA" id="ARBA00005236"/>
    </source>
</evidence>
<gene>
    <name evidence="11" type="ORF">CVT23_11005</name>
</gene>
<dbReference type="GO" id="GO:0042953">
    <property type="term" value="P:lipoprotein transport"/>
    <property type="evidence" value="ECO:0007669"/>
    <property type="project" value="InterPro"/>
</dbReference>
<feature type="transmembrane region" description="Helical" evidence="8">
    <location>
        <begin position="22"/>
        <end position="48"/>
    </location>
</feature>
<feature type="transmembrane region" description="Helical" evidence="8">
    <location>
        <begin position="382"/>
        <end position="402"/>
    </location>
</feature>
<evidence type="ECO:0000256" key="6">
    <source>
        <dbReference type="ARBA" id="ARBA00022989"/>
    </source>
</evidence>
<keyword evidence="11" id="KW-0449">Lipoprotein</keyword>
<proteinExistence type="inferred from homology"/>
<keyword evidence="4" id="KW-1003">Cell membrane</keyword>
<accession>A0A2M9G1I6</accession>
<evidence type="ECO:0000259" key="9">
    <source>
        <dbReference type="Pfam" id="PF02687"/>
    </source>
</evidence>
<dbReference type="Pfam" id="PF12704">
    <property type="entry name" value="MacB_PCD"/>
    <property type="match status" value="1"/>
</dbReference>
<keyword evidence="6 8" id="KW-1133">Transmembrane helix</keyword>
<dbReference type="RefSeq" id="WP_109793604.1">
    <property type="nucleotide sequence ID" value="NZ_PHIG01000032.1"/>
</dbReference>
<dbReference type="NCBIfam" id="TIGR02212">
    <property type="entry name" value="lolCE"/>
    <property type="match status" value="1"/>
</dbReference>
<dbReference type="PANTHER" id="PTHR30489">
    <property type="entry name" value="LIPOPROTEIN-RELEASING SYSTEM TRANSMEMBRANE PROTEIN LOLE"/>
    <property type="match status" value="1"/>
</dbReference>
<evidence type="ECO:0000256" key="1">
    <source>
        <dbReference type="ARBA" id="ARBA00004651"/>
    </source>
</evidence>
<dbReference type="InterPro" id="IPR011925">
    <property type="entry name" value="LolCE_TM"/>
</dbReference>
<sequence length="416" mass="45496">MFSAFEWMIAVRYLRARRAEGFISVIAWFSLVGIALGVATLIIVMAVMNGFRTELLDRILGLNGHVSVLSYEQPIEDYESLADRIRGIEGVVSAAPLVEGQVMATAGGEARGAVVRGLKLDDIIAHQALSGKLVAGELANLSEPGTVMVGFRLAERFGLQLGDRITLISPKGSSTAMGFVPRLATYRIGAMFEVGMYEYDSSYVYMPLDLAQKYFRTGEGVTGLEVVVADADRATVLAHAIHREISSDRNLRVFDWQQANASFFTALQVERNVMFLILTLIILVAAFNIISSLIMLVKDKGRDIAILRTMGATRGAIQRIFFIAGASIGVVGTLAGFTLGVVFCLNIDSIRRGLESLTGTELWSPEIRFLSQIPARMETGEVVMVLLMALVLSFLATIYPAWRAARLDPVEALRYE</sequence>
<reference evidence="11 12" key="1">
    <citation type="submission" date="2017-11" db="EMBL/GenBank/DDBJ databases">
        <title>Draft genome sequence of Rhizobiales bacterium SY3-13.</title>
        <authorList>
            <person name="Sun C."/>
        </authorList>
    </citation>
    <scope>NUCLEOTIDE SEQUENCE [LARGE SCALE GENOMIC DNA]</scope>
    <source>
        <strain evidence="11 12">SY3-13</strain>
    </source>
</reference>
<keyword evidence="5 8" id="KW-0812">Transmembrane</keyword>
<dbReference type="GO" id="GO:0098797">
    <property type="term" value="C:plasma membrane protein complex"/>
    <property type="evidence" value="ECO:0007669"/>
    <property type="project" value="TreeGrafter"/>
</dbReference>